<name>A0A9J5WUT5_SOLCO</name>
<gene>
    <name evidence="1" type="ORF">H5410_050204</name>
</gene>
<dbReference type="AlphaFoldDB" id="A0A9J5WUT5"/>
<dbReference type="EMBL" id="JACXVP010000010">
    <property type="protein sequence ID" value="KAG5579577.1"/>
    <property type="molecule type" value="Genomic_DNA"/>
</dbReference>
<evidence type="ECO:0000313" key="1">
    <source>
        <dbReference type="EMBL" id="KAG5579577.1"/>
    </source>
</evidence>
<dbReference type="Proteomes" id="UP000824120">
    <property type="component" value="Chromosome 10"/>
</dbReference>
<sequence>MKGTCGVFRVEEGSSSVYSRPRENLLGWNSKRYEEGFHPRYLQRGGNQGWNYHNEEEQKRYYQYWAEQRADKKERRSRIVHHPLHHWHAPIF</sequence>
<reference evidence="1 2" key="1">
    <citation type="submission" date="2020-09" db="EMBL/GenBank/DDBJ databases">
        <title>De no assembly of potato wild relative species, Solanum commersonii.</title>
        <authorList>
            <person name="Cho K."/>
        </authorList>
    </citation>
    <scope>NUCLEOTIDE SEQUENCE [LARGE SCALE GENOMIC DNA]</scope>
    <source>
        <strain evidence="1">LZ3.2</strain>
        <tissue evidence="1">Leaf</tissue>
    </source>
</reference>
<accession>A0A9J5WUT5</accession>
<comment type="caution">
    <text evidence="1">The sequence shown here is derived from an EMBL/GenBank/DDBJ whole genome shotgun (WGS) entry which is preliminary data.</text>
</comment>
<dbReference type="OrthoDB" id="1324830at2759"/>
<proteinExistence type="predicted"/>
<protein>
    <submittedName>
        <fullName evidence="1">Uncharacterized protein</fullName>
    </submittedName>
</protein>
<keyword evidence="2" id="KW-1185">Reference proteome</keyword>
<organism evidence="1 2">
    <name type="scientific">Solanum commersonii</name>
    <name type="common">Commerson's wild potato</name>
    <name type="synonym">Commerson's nightshade</name>
    <dbReference type="NCBI Taxonomy" id="4109"/>
    <lineage>
        <taxon>Eukaryota</taxon>
        <taxon>Viridiplantae</taxon>
        <taxon>Streptophyta</taxon>
        <taxon>Embryophyta</taxon>
        <taxon>Tracheophyta</taxon>
        <taxon>Spermatophyta</taxon>
        <taxon>Magnoliopsida</taxon>
        <taxon>eudicotyledons</taxon>
        <taxon>Gunneridae</taxon>
        <taxon>Pentapetalae</taxon>
        <taxon>asterids</taxon>
        <taxon>lamiids</taxon>
        <taxon>Solanales</taxon>
        <taxon>Solanaceae</taxon>
        <taxon>Solanoideae</taxon>
        <taxon>Solaneae</taxon>
        <taxon>Solanum</taxon>
    </lineage>
</organism>
<evidence type="ECO:0000313" key="2">
    <source>
        <dbReference type="Proteomes" id="UP000824120"/>
    </source>
</evidence>